<dbReference type="EMBL" id="JAENGY010000063">
    <property type="protein sequence ID" value="KAG6975433.1"/>
    <property type="molecule type" value="Genomic_DNA"/>
</dbReference>
<feature type="non-terminal residue" evidence="1">
    <location>
        <position position="1"/>
    </location>
</feature>
<dbReference type="Proteomes" id="UP000709295">
    <property type="component" value="Unassembled WGS sequence"/>
</dbReference>
<name>A0A8J5IVK5_9STRA</name>
<dbReference type="AlphaFoldDB" id="A0A8J5IVK5"/>
<gene>
    <name evidence="1" type="ORF">JG688_00002393</name>
</gene>
<evidence type="ECO:0000313" key="2">
    <source>
        <dbReference type="Proteomes" id="UP000709295"/>
    </source>
</evidence>
<proteinExistence type="predicted"/>
<protein>
    <submittedName>
        <fullName evidence="1">Uncharacterized protein</fullName>
    </submittedName>
</protein>
<sequence>ACVTRTSEIGKSDTHPLFQSNVRVSHVTDDAEGRTHRRVHGHMVAAGAKKTQDKEQPLLPEVLIDEGDSVGS</sequence>
<evidence type="ECO:0000313" key="1">
    <source>
        <dbReference type="EMBL" id="KAG6975433.1"/>
    </source>
</evidence>
<accession>A0A8J5IVK5</accession>
<reference evidence="1" key="1">
    <citation type="submission" date="2021-01" db="EMBL/GenBank/DDBJ databases">
        <title>Phytophthora aleatoria, a newly-described species from Pinus radiata is distinct from Phytophthora cactorum isolates based on comparative genomics.</title>
        <authorList>
            <person name="Mcdougal R."/>
            <person name="Panda P."/>
            <person name="Williams N."/>
            <person name="Studholme D.J."/>
        </authorList>
    </citation>
    <scope>NUCLEOTIDE SEQUENCE</scope>
    <source>
        <strain evidence="1">NZFS 4037</strain>
    </source>
</reference>
<keyword evidence="2" id="KW-1185">Reference proteome</keyword>
<organism evidence="1 2">
    <name type="scientific">Phytophthora aleatoria</name>
    <dbReference type="NCBI Taxonomy" id="2496075"/>
    <lineage>
        <taxon>Eukaryota</taxon>
        <taxon>Sar</taxon>
        <taxon>Stramenopiles</taxon>
        <taxon>Oomycota</taxon>
        <taxon>Peronosporomycetes</taxon>
        <taxon>Peronosporales</taxon>
        <taxon>Peronosporaceae</taxon>
        <taxon>Phytophthora</taxon>
    </lineage>
</organism>
<comment type="caution">
    <text evidence="1">The sequence shown here is derived from an EMBL/GenBank/DDBJ whole genome shotgun (WGS) entry which is preliminary data.</text>
</comment>